<dbReference type="Gene3D" id="1.10.10.1600">
    <property type="entry name" value="Bacterial DNA polymerase III alpha subunit, thumb domain"/>
    <property type="match status" value="1"/>
</dbReference>
<evidence type="ECO:0000259" key="9">
    <source>
        <dbReference type="SMART" id="SM00481"/>
    </source>
</evidence>
<dbReference type="Pfam" id="PF02811">
    <property type="entry name" value="PHP"/>
    <property type="match status" value="1"/>
</dbReference>
<dbReference type="CDD" id="cd04485">
    <property type="entry name" value="DnaE_OBF"/>
    <property type="match status" value="1"/>
</dbReference>
<dbReference type="InterPro" id="IPR041931">
    <property type="entry name" value="DNA_pol3_alpha_thumb_dom"/>
</dbReference>
<comment type="catalytic activity">
    <reaction evidence="8">
        <text>DNA(n) + a 2'-deoxyribonucleoside 5'-triphosphate = DNA(n+1) + diphosphate</text>
        <dbReference type="Rhea" id="RHEA:22508"/>
        <dbReference type="Rhea" id="RHEA-COMP:17339"/>
        <dbReference type="Rhea" id="RHEA-COMP:17340"/>
        <dbReference type="ChEBI" id="CHEBI:33019"/>
        <dbReference type="ChEBI" id="CHEBI:61560"/>
        <dbReference type="ChEBI" id="CHEBI:173112"/>
        <dbReference type="EC" id="2.7.7.7"/>
    </reaction>
</comment>
<dbReference type="InterPro" id="IPR016195">
    <property type="entry name" value="Pol/histidinol_Pase-like"/>
</dbReference>
<name>A0A6J6IPK6_9ZZZZ</name>
<keyword evidence="7" id="KW-0239">DNA-directed DNA polymerase</keyword>
<dbReference type="InterPro" id="IPR011708">
    <property type="entry name" value="DNA_pol3_alpha_NTPase_dom"/>
</dbReference>
<evidence type="ECO:0000256" key="3">
    <source>
        <dbReference type="ARBA" id="ARBA00019114"/>
    </source>
</evidence>
<keyword evidence="5" id="KW-0548">Nucleotidyltransferase</keyword>
<dbReference type="InterPro" id="IPR004365">
    <property type="entry name" value="NA-bd_OB_tRNA"/>
</dbReference>
<organism evidence="10">
    <name type="scientific">freshwater metagenome</name>
    <dbReference type="NCBI Taxonomy" id="449393"/>
    <lineage>
        <taxon>unclassified sequences</taxon>
        <taxon>metagenomes</taxon>
        <taxon>ecological metagenomes</taxon>
    </lineage>
</organism>
<dbReference type="PANTHER" id="PTHR32294">
    <property type="entry name" value="DNA POLYMERASE III SUBUNIT ALPHA"/>
    <property type="match status" value="1"/>
</dbReference>
<evidence type="ECO:0000313" key="10">
    <source>
        <dbReference type="EMBL" id="CAB4626480.1"/>
    </source>
</evidence>
<evidence type="ECO:0000256" key="1">
    <source>
        <dbReference type="ARBA" id="ARBA00004496"/>
    </source>
</evidence>
<accession>A0A6J6IPK6</accession>
<dbReference type="EMBL" id="CAEZVJ010000040">
    <property type="protein sequence ID" value="CAB4626480.1"/>
    <property type="molecule type" value="Genomic_DNA"/>
</dbReference>
<dbReference type="GO" id="GO:0003887">
    <property type="term" value="F:DNA-directed DNA polymerase activity"/>
    <property type="evidence" value="ECO:0007669"/>
    <property type="project" value="UniProtKB-KW"/>
</dbReference>
<dbReference type="InterPro" id="IPR004805">
    <property type="entry name" value="DnaE2/DnaE/PolC"/>
</dbReference>
<dbReference type="InterPro" id="IPR003141">
    <property type="entry name" value="Pol/His_phosphatase_N"/>
</dbReference>
<dbReference type="Pfam" id="PF14579">
    <property type="entry name" value="HHH_6"/>
    <property type="match status" value="1"/>
</dbReference>
<dbReference type="NCBIfam" id="TIGR00594">
    <property type="entry name" value="polc"/>
    <property type="match status" value="1"/>
</dbReference>
<evidence type="ECO:0000256" key="8">
    <source>
        <dbReference type="ARBA" id="ARBA00049244"/>
    </source>
</evidence>
<dbReference type="EC" id="2.7.7.7" evidence="2"/>
<evidence type="ECO:0000256" key="7">
    <source>
        <dbReference type="ARBA" id="ARBA00022932"/>
    </source>
</evidence>
<dbReference type="CDD" id="cd12113">
    <property type="entry name" value="PHP_PolIIIA_DnaE3"/>
    <property type="match status" value="1"/>
</dbReference>
<protein>
    <recommendedName>
        <fullName evidence="3">DNA polymerase III subunit alpha</fullName>
        <ecNumber evidence="2">2.7.7.7</ecNumber>
    </recommendedName>
</protein>
<evidence type="ECO:0000256" key="4">
    <source>
        <dbReference type="ARBA" id="ARBA00022679"/>
    </source>
</evidence>
<keyword evidence="4" id="KW-0808">Transferase</keyword>
<dbReference type="NCBIfam" id="NF004226">
    <property type="entry name" value="PRK05673.1"/>
    <property type="match status" value="1"/>
</dbReference>
<dbReference type="Gene3D" id="3.20.20.140">
    <property type="entry name" value="Metal-dependent hydrolases"/>
    <property type="match status" value="1"/>
</dbReference>
<dbReference type="Pfam" id="PF17657">
    <property type="entry name" value="DNA_pol3_finger"/>
    <property type="match status" value="1"/>
</dbReference>
<sequence length="1180" mass="131429">MSNSFVHLHVHTDNSMLDGAARIGSLLDEVVAQQMPAIAMTDHGSLFGAFEMWKQAKDRDIKAIIGLEAYFAPEGRHHKKPVQWTDGGDNDVSARGAYTHLTLLSETTAGMHNLFSMSTSSYIEGFYHKPRIDLDLLSTHSKGIIATSGCVAGEIQTKIRIGDYDGAKRAAETMRDILGKENFFIEIMDHGLPIERAGIKDLLRLAKELDLPLVLTNDLHYTHAHDAKSHAALLCVQSGTTLLEEKRFKFEADDYYLKSAAQMRSLFPDHPEAADNTLLIAERCNVEFDTSVSHMPQFPIEPGDTEAAAFEREVITGLSYRYPDGLTPEIEERARYEIDVITSKGFPGYYLVVADFVKWARENGVRVGPGRGSGAGSLAAFAMRITDLDPIEHGLLFERFLNPERESMPDFDIDFSTRRRDDVKRYVTSKYGSDRVAQIATFNIIKAKQALKDASRVMGFPYGMGEKLSKAVPPMIAGRDMSLGEMYDTDNPRYKEAAQFREVIEESADTKAVFETALGLENIKRNTGVHAAGVIMSDTPLADIVPLMMRDNDGQIITQFDYPTCEKLGLIKMDFLGLRNLDILDDALINIKRNRGIDLVLEDLDFNDPGVYELLSTGETLGIFQLDSPPMRQLLKQMRPDHFEDISAVLALYRPGPMGAKSHTNYAMRKQGQQAITPIHPELAESLADILGPTYGLIVYQEQVMEIAQRVAGYSLGQADNLRRAMGKKSKETLDKEFPLFSAGMLERGYTKPAIKTLWDILVPFSDYAFNKSHSAAYGVIAYFTAYLKAHYPAEFIAALLTSVGDDRDKLGGYLVEARRMGVTVLPPDINESDLYFTAVGDDVRFGLGSIKNVGENVVSHVTTERTSGGEYTSVDNFLSRVPLPALNKRTIESLFKSGAFDRFGHTRRALIEVHEKVVDDATREKKDASKGDVGFDFGDLFDQPVQLIPDRPEWPRKTKLEFEREMLGLYVSDHPLNGQETILQRHRTLYVSDLTAIPKVADSDGDETEWELQGASEDDVITLTGLLRNIEHRTARASGKQYASAVLEDMSGSIDLSILGKAYDDLRPLLVNDSLVAISGRVRLREQFLSMMVRNVKHLDVSQDAEVSIIRVQVPSEHSTATLIAELDDVLKRHPGDAEVELRLRHATGIQVFTLPHRVTVSGPLYGELKRVLGPNCFV</sequence>
<evidence type="ECO:0000256" key="6">
    <source>
        <dbReference type="ARBA" id="ARBA00022705"/>
    </source>
</evidence>
<dbReference type="GO" id="GO:0006260">
    <property type="term" value="P:DNA replication"/>
    <property type="evidence" value="ECO:0007669"/>
    <property type="project" value="UniProtKB-KW"/>
</dbReference>
<reference evidence="10" key="1">
    <citation type="submission" date="2020-05" db="EMBL/GenBank/DDBJ databases">
        <authorList>
            <person name="Chiriac C."/>
            <person name="Salcher M."/>
            <person name="Ghai R."/>
            <person name="Kavagutti S V."/>
        </authorList>
    </citation>
    <scope>NUCLEOTIDE SEQUENCE</scope>
</reference>
<dbReference type="InterPro" id="IPR040982">
    <property type="entry name" value="DNA_pol3_finger"/>
</dbReference>
<dbReference type="PANTHER" id="PTHR32294:SF0">
    <property type="entry name" value="DNA POLYMERASE III SUBUNIT ALPHA"/>
    <property type="match status" value="1"/>
</dbReference>
<evidence type="ECO:0000256" key="2">
    <source>
        <dbReference type="ARBA" id="ARBA00012417"/>
    </source>
</evidence>
<gene>
    <name evidence="10" type="ORF">UFOPK1961_00490</name>
</gene>
<dbReference type="SMART" id="SM00481">
    <property type="entry name" value="POLIIIAc"/>
    <property type="match status" value="1"/>
</dbReference>
<dbReference type="InterPro" id="IPR004013">
    <property type="entry name" value="PHP_dom"/>
</dbReference>
<evidence type="ECO:0000256" key="5">
    <source>
        <dbReference type="ARBA" id="ARBA00022695"/>
    </source>
</evidence>
<dbReference type="Gene3D" id="1.10.150.870">
    <property type="match status" value="1"/>
</dbReference>
<dbReference type="SUPFAM" id="SSF89550">
    <property type="entry name" value="PHP domain-like"/>
    <property type="match status" value="1"/>
</dbReference>
<dbReference type="Pfam" id="PF01336">
    <property type="entry name" value="tRNA_anti-codon"/>
    <property type="match status" value="1"/>
</dbReference>
<dbReference type="GO" id="GO:0008408">
    <property type="term" value="F:3'-5' exonuclease activity"/>
    <property type="evidence" value="ECO:0007669"/>
    <property type="project" value="InterPro"/>
</dbReference>
<dbReference type="GO" id="GO:0003676">
    <property type="term" value="F:nucleic acid binding"/>
    <property type="evidence" value="ECO:0007669"/>
    <property type="project" value="InterPro"/>
</dbReference>
<dbReference type="AlphaFoldDB" id="A0A6J6IPK6"/>
<dbReference type="GO" id="GO:0005737">
    <property type="term" value="C:cytoplasm"/>
    <property type="evidence" value="ECO:0007669"/>
    <property type="project" value="UniProtKB-SubCell"/>
</dbReference>
<dbReference type="InterPro" id="IPR029460">
    <property type="entry name" value="DNAPol_HHH"/>
</dbReference>
<dbReference type="Pfam" id="PF07733">
    <property type="entry name" value="DNA_pol3_alpha"/>
    <property type="match status" value="1"/>
</dbReference>
<proteinExistence type="predicted"/>
<comment type="subcellular location">
    <subcellularLocation>
        <location evidence="1">Cytoplasm</location>
    </subcellularLocation>
</comment>
<feature type="domain" description="Polymerase/histidinol phosphatase N-terminal" evidence="9">
    <location>
        <begin position="6"/>
        <end position="73"/>
    </location>
</feature>
<keyword evidence="6" id="KW-0235">DNA replication</keyword>